<dbReference type="CDD" id="cd00038">
    <property type="entry name" value="CAP_ED"/>
    <property type="match status" value="1"/>
</dbReference>
<gene>
    <name evidence="2" type="ORF">EDD54_3006</name>
</gene>
<dbReference type="Pfam" id="PF00027">
    <property type="entry name" value="cNMP_binding"/>
    <property type="match status" value="1"/>
</dbReference>
<dbReference type="EMBL" id="SNXY01000008">
    <property type="protein sequence ID" value="TDP84398.1"/>
    <property type="molecule type" value="Genomic_DNA"/>
</dbReference>
<organism evidence="2 3">
    <name type="scientific">Oharaeibacter diazotrophicus</name>
    <dbReference type="NCBI Taxonomy" id="1920512"/>
    <lineage>
        <taxon>Bacteria</taxon>
        <taxon>Pseudomonadati</taxon>
        <taxon>Pseudomonadota</taxon>
        <taxon>Alphaproteobacteria</taxon>
        <taxon>Hyphomicrobiales</taxon>
        <taxon>Pleomorphomonadaceae</taxon>
        <taxon>Oharaeibacter</taxon>
    </lineage>
</organism>
<reference evidence="2 3" key="1">
    <citation type="submission" date="2019-03" db="EMBL/GenBank/DDBJ databases">
        <title>Genomic Encyclopedia of Type Strains, Phase IV (KMG-IV): sequencing the most valuable type-strain genomes for metagenomic binning, comparative biology and taxonomic classification.</title>
        <authorList>
            <person name="Goeker M."/>
        </authorList>
    </citation>
    <scope>NUCLEOTIDE SEQUENCE [LARGE SCALE GENOMIC DNA]</scope>
    <source>
        <strain evidence="2 3">DSM 102969</strain>
    </source>
</reference>
<dbReference type="InterPro" id="IPR000595">
    <property type="entry name" value="cNMP-bd_dom"/>
</dbReference>
<evidence type="ECO:0000313" key="2">
    <source>
        <dbReference type="EMBL" id="TDP84398.1"/>
    </source>
</evidence>
<dbReference type="RefSeq" id="WP_126540402.1">
    <property type="nucleotide sequence ID" value="NZ_BSPM01000002.1"/>
</dbReference>
<dbReference type="Proteomes" id="UP000294547">
    <property type="component" value="Unassembled WGS sequence"/>
</dbReference>
<dbReference type="InterPro" id="IPR014710">
    <property type="entry name" value="RmlC-like_jellyroll"/>
</dbReference>
<name>A0A4V3CVZ7_9HYPH</name>
<dbReference type="AlphaFoldDB" id="A0A4V3CVZ7"/>
<dbReference type="PANTHER" id="PTHR24567">
    <property type="entry name" value="CRP FAMILY TRANSCRIPTIONAL REGULATORY PROTEIN"/>
    <property type="match status" value="1"/>
</dbReference>
<evidence type="ECO:0000313" key="3">
    <source>
        <dbReference type="Proteomes" id="UP000294547"/>
    </source>
</evidence>
<dbReference type="PROSITE" id="PS50042">
    <property type="entry name" value="CNMP_BINDING_3"/>
    <property type="match status" value="1"/>
</dbReference>
<evidence type="ECO:0000259" key="1">
    <source>
        <dbReference type="PROSITE" id="PS50042"/>
    </source>
</evidence>
<proteinExistence type="predicted"/>
<feature type="domain" description="Cyclic nucleotide-binding" evidence="1">
    <location>
        <begin position="15"/>
        <end position="133"/>
    </location>
</feature>
<dbReference type="OrthoDB" id="9807547at2"/>
<protein>
    <submittedName>
        <fullName evidence="2">Cyclic nucleotide-binding protein</fullName>
    </submittedName>
</protein>
<dbReference type="InterPro" id="IPR050397">
    <property type="entry name" value="Env_Response_Regulators"/>
</dbReference>
<dbReference type="InterPro" id="IPR018490">
    <property type="entry name" value="cNMP-bd_dom_sf"/>
</dbReference>
<comment type="caution">
    <text evidence="2">The sequence shown here is derived from an EMBL/GenBank/DDBJ whole genome shotgun (WGS) entry which is preliminary data.</text>
</comment>
<dbReference type="Gene3D" id="2.60.120.10">
    <property type="entry name" value="Jelly Rolls"/>
    <property type="match status" value="1"/>
</dbReference>
<dbReference type="SMART" id="SM00100">
    <property type="entry name" value="cNMP"/>
    <property type="match status" value="1"/>
</dbReference>
<dbReference type="SUPFAM" id="SSF51206">
    <property type="entry name" value="cAMP-binding domain-like"/>
    <property type="match status" value="1"/>
</dbReference>
<accession>A0A4V3CVZ7</accession>
<dbReference type="PANTHER" id="PTHR24567:SF68">
    <property type="entry name" value="DNA-BINDING TRANSCRIPTIONAL DUAL REGULATOR CRP"/>
    <property type="match status" value="1"/>
</dbReference>
<keyword evidence="3" id="KW-1185">Reference proteome</keyword>
<sequence>MSLESDVRLLQRVPMLSEFTEDKLRLLAFSAENRSYRSGQRLFSAGDRADSGFVVVSGEVAIHPAGRDDVVIETVGEAGLIGELSMIVEGERATTAVAVGDVAVIQIRRPLFRRMLDEYPEVAERLRGRVAERLVRTTGELGAVKRRLDAIEGG</sequence>
<dbReference type="GO" id="GO:0005829">
    <property type="term" value="C:cytosol"/>
    <property type="evidence" value="ECO:0007669"/>
    <property type="project" value="TreeGrafter"/>
</dbReference>
<dbReference type="GO" id="GO:0003700">
    <property type="term" value="F:DNA-binding transcription factor activity"/>
    <property type="evidence" value="ECO:0007669"/>
    <property type="project" value="TreeGrafter"/>
</dbReference>